<evidence type="ECO:0000256" key="1">
    <source>
        <dbReference type="SAM" id="MobiDB-lite"/>
    </source>
</evidence>
<feature type="region of interest" description="Disordered" evidence="1">
    <location>
        <begin position="1"/>
        <end position="65"/>
    </location>
</feature>
<organism evidence="2 3">
    <name type="scientific">Batillaria attramentaria</name>
    <dbReference type="NCBI Taxonomy" id="370345"/>
    <lineage>
        <taxon>Eukaryota</taxon>
        <taxon>Metazoa</taxon>
        <taxon>Spiralia</taxon>
        <taxon>Lophotrochozoa</taxon>
        <taxon>Mollusca</taxon>
        <taxon>Gastropoda</taxon>
        <taxon>Caenogastropoda</taxon>
        <taxon>Sorbeoconcha</taxon>
        <taxon>Cerithioidea</taxon>
        <taxon>Batillariidae</taxon>
        <taxon>Batillaria</taxon>
    </lineage>
</organism>
<comment type="caution">
    <text evidence="2">The sequence shown here is derived from an EMBL/GenBank/DDBJ whole genome shotgun (WGS) entry which is preliminary data.</text>
</comment>
<feature type="compositionally biased region" description="Polar residues" evidence="1">
    <location>
        <begin position="48"/>
        <end position="65"/>
    </location>
</feature>
<reference evidence="2 3" key="1">
    <citation type="journal article" date="2023" name="Sci. Data">
        <title>Genome assembly of the Korean intertidal mud-creeper Batillaria attramentaria.</title>
        <authorList>
            <person name="Patra A.K."/>
            <person name="Ho P.T."/>
            <person name="Jun S."/>
            <person name="Lee S.J."/>
            <person name="Kim Y."/>
            <person name="Won Y.J."/>
        </authorList>
    </citation>
    <scope>NUCLEOTIDE SEQUENCE [LARGE SCALE GENOMIC DNA]</scope>
    <source>
        <strain evidence="2">Wonlab-2016</strain>
    </source>
</reference>
<gene>
    <name evidence="2" type="ORF">BaRGS_00026894</name>
</gene>
<keyword evidence="3" id="KW-1185">Reference proteome</keyword>
<dbReference type="EMBL" id="JACVVK020000255">
    <property type="protein sequence ID" value="KAK7481868.1"/>
    <property type="molecule type" value="Genomic_DNA"/>
</dbReference>
<evidence type="ECO:0000313" key="3">
    <source>
        <dbReference type="Proteomes" id="UP001519460"/>
    </source>
</evidence>
<feature type="compositionally biased region" description="Basic residues" evidence="1">
    <location>
        <begin position="1"/>
        <end position="11"/>
    </location>
</feature>
<evidence type="ECO:0000313" key="2">
    <source>
        <dbReference type="EMBL" id="KAK7481868.1"/>
    </source>
</evidence>
<dbReference type="Proteomes" id="UP001519460">
    <property type="component" value="Unassembled WGS sequence"/>
</dbReference>
<dbReference type="AlphaFoldDB" id="A0ABD0K4H8"/>
<name>A0ABD0K4H8_9CAEN</name>
<feature type="region of interest" description="Disordered" evidence="1">
    <location>
        <begin position="91"/>
        <end position="119"/>
    </location>
</feature>
<accession>A0ABD0K4H8</accession>
<protein>
    <submittedName>
        <fullName evidence="2">Uncharacterized protein</fullName>
    </submittedName>
</protein>
<proteinExistence type="predicted"/>
<sequence length="119" mass="13011">MNKTGMQHKQRSLPLSDNSEEMGREVHTVRTSRRRVWSQNGLRKPSYHSIQASSGTKCQRNRPPQTGGNCLVILPAVLPLQTAMPRADQTAFWSPGRPVTKRVLPPGQPGDPGAGCLSA</sequence>